<evidence type="ECO:0000313" key="3">
    <source>
        <dbReference type="Proteomes" id="UP000679848"/>
    </source>
</evidence>
<dbReference type="KEGG" id="pfaa:MM59RIKEN_14780"/>
<protein>
    <submittedName>
        <fullName evidence="2">Heavy metal transporter</fullName>
    </submittedName>
</protein>
<dbReference type="Proteomes" id="UP000679848">
    <property type="component" value="Chromosome"/>
</dbReference>
<dbReference type="AlphaFoldDB" id="A0A810Q799"/>
<gene>
    <name evidence="2" type="ORF">MM59RIKEN_14780</name>
</gene>
<feature type="domain" description="HMA" evidence="1">
    <location>
        <begin position="1"/>
        <end position="69"/>
    </location>
</feature>
<evidence type="ECO:0000313" key="2">
    <source>
        <dbReference type="EMBL" id="BCK84159.1"/>
    </source>
</evidence>
<organism evidence="2 3">
    <name type="scientific">Pusillibacter faecalis</name>
    <dbReference type="NCBI Taxonomy" id="2714358"/>
    <lineage>
        <taxon>Bacteria</taxon>
        <taxon>Bacillati</taxon>
        <taxon>Bacillota</taxon>
        <taxon>Clostridia</taxon>
        <taxon>Eubacteriales</taxon>
        <taxon>Oscillospiraceae</taxon>
        <taxon>Pusillibacter</taxon>
    </lineage>
</organism>
<dbReference type="CDD" id="cd00371">
    <property type="entry name" value="HMA"/>
    <property type="match status" value="1"/>
</dbReference>
<dbReference type="EMBL" id="AP023420">
    <property type="protein sequence ID" value="BCK84159.1"/>
    <property type="molecule type" value="Genomic_DNA"/>
</dbReference>
<evidence type="ECO:0000259" key="1">
    <source>
        <dbReference type="PROSITE" id="PS50846"/>
    </source>
</evidence>
<accession>A0A810Q799</accession>
<sequence>MKKRFHLSDLDCAHCAAKMEDAIRKIDGVHSASVNFLSQKLSIDADDARFDGIMREVVAVCKKVEPDCVIHL</sequence>
<reference evidence="2" key="1">
    <citation type="submission" date="2020-09" db="EMBL/GenBank/DDBJ databases">
        <title>New species isolated from human feces.</title>
        <authorList>
            <person name="Kitahara M."/>
            <person name="Shigeno Y."/>
            <person name="Shime M."/>
            <person name="Matsumoto Y."/>
            <person name="Nakamura S."/>
            <person name="Motooka D."/>
            <person name="Fukuoka S."/>
            <person name="Nishikawa H."/>
            <person name="Benno Y."/>
        </authorList>
    </citation>
    <scope>NUCLEOTIDE SEQUENCE</scope>
    <source>
        <strain evidence="2">MM59</strain>
    </source>
</reference>
<name>A0A810Q799_9FIRM</name>
<dbReference type="RefSeq" id="WP_187030104.1">
    <property type="nucleotide sequence ID" value="NZ_AP023420.1"/>
</dbReference>
<dbReference type="GO" id="GO:0046872">
    <property type="term" value="F:metal ion binding"/>
    <property type="evidence" value="ECO:0007669"/>
    <property type="project" value="InterPro"/>
</dbReference>
<proteinExistence type="predicted"/>
<keyword evidence="3" id="KW-1185">Reference proteome</keyword>
<dbReference type="InterPro" id="IPR036163">
    <property type="entry name" value="HMA_dom_sf"/>
</dbReference>
<dbReference type="SUPFAM" id="SSF55008">
    <property type="entry name" value="HMA, heavy metal-associated domain"/>
    <property type="match status" value="1"/>
</dbReference>
<dbReference type="PROSITE" id="PS50846">
    <property type="entry name" value="HMA_2"/>
    <property type="match status" value="1"/>
</dbReference>
<dbReference type="Gene3D" id="3.30.70.100">
    <property type="match status" value="1"/>
</dbReference>
<dbReference type="InterPro" id="IPR006121">
    <property type="entry name" value="HMA_dom"/>
</dbReference>
<dbReference type="Pfam" id="PF00403">
    <property type="entry name" value="HMA"/>
    <property type="match status" value="1"/>
</dbReference>